<reference evidence="1 2" key="1">
    <citation type="submission" date="2019-10" db="EMBL/GenBank/DDBJ databases">
        <title>Alcanivorax sp.PA15-N-34 draft genome sequence.</title>
        <authorList>
            <person name="Liao X."/>
            <person name="Shao Z."/>
        </authorList>
    </citation>
    <scope>NUCLEOTIDE SEQUENCE [LARGE SCALE GENOMIC DNA]</scope>
    <source>
        <strain evidence="1 2">PA15-N-34</strain>
    </source>
</reference>
<evidence type="ECO:0008006" key="3">
    <source>
        <dbReference type="Google" id="ProtNLM"/>
    </source>
</evidence>
<dbReference type="SUPFAM" id="SSF48452">
    <property type="entry name" value="TPR-like"/>
    <property type="match status" value="1"/>
</dbReference>
<gene>
    <name evidence="1" type="ORF">GFN93_16230</name>
</gene>
<accession>A0A6N7LWZ1</accession>
<comment type="caution">
    <text evidence="1">The sequence shown here is derived from an EMBL/GenBank/DDBJ whole genome shotgun (WGS) entry which is preliminary data.</text>
</comment>
<dbReference type="AlphaFoldDB" id="A0A6N7LWZ1"/>
<dbReference type="InterPro" id="IPR011990">
    <property type="entry name" value="TPR-like_helical_dom_sf"/>
</dbReference>
<keyword evidence="2" id="KW-1185">Reference proteome</keyword>
<protein>
    <recommendedName>
        <fullName evidence="3">Tetratricopeptide repeat protein</fullName>
    </recommendedName>
</protein>
<name>A0A6N7LWZ1_9GAMM</name>
<proteinExistence type="predicted"/>
<evidence type="ECO:0000313" key="1">
    <source>
        <dbReference type="EMBL" id="MQX54793.1"/>
    </source>
</evidence>
<dbReference type="Proteomes" id="UP000469421">
    <property type="component" value="Unassembled WGS sequence"/>
</dbReference>
<evidence type="ECO:0000313" key="2">
    <source>
        <dbReference type="Proteomes" id="UP000469421"/>
    </source>
</evidence>
<dbReference type="Gene3D" id="1.25.40.10">
    <property type="entry name" value="Tetratricopeptide repeat domain"/>
    <property type="match status" value="1"/>
</dbReference>
<organism evidence="1 2">
    <name type="scientific">Alcanivorax sediminis</name>
    <dbReference type="NCBI Taxonomy" id="2663008"/>
    <lineage>
        <taxon>Bacteria</taxon>
        <taxon>Pseudomonadati</taxon>
        <taxon>Pseudomonadota</taxon>
        <taxon>Gammaproteobacteria</taxon>
        <taxon>Oceanospirillales</taxon>
        <taxon>Alcanivoracaceae</taxon>
        <taxon>Alcanivorax</taxon>
    </lineage>
</organism>
<dbReference type="EMBL" id="WIRE01000003">
    <property type="protein sequence ID" value="MQX54793.1"/>
    <property type="molecule type" value="Genomic_DNA"/>
</dbReference>
<dbReference type="PROSITE" id="PS51257">
    <property type="entry name" value="PROKAR_LIPOPROTEIN"/>
    <property type="match status" value="1"/>
</dbReference>
<sequence>MNVHKASSLLLAVSVISGCASLGNPEKKVIAALEEKNYARAIEVINDTPESHKQYPLLQEQYAGILQASDDFRHHLVQEAEAYGRRQEWANAFDILQENRNKVVDPYAIDELTATLAIMEGRQLNELLAERRVEQAQAMLESMQLSETLSRFRDSRAVAEKQRIDEERELLIADLKRLGEYFAEQQKWMQARDLLRYAQQLAPEQQPSPHLAKAQQVLNNADQRARAKHNQAIQTEAEQLMVRYQRDGTMDSLLAARRFLDRHKNNPVLSKHRDRLEQWSRRRFNEEMNTGEALYARGQYKEAYRIWKQLAPLYPNDEELNKKLERSRRVLSNLKSLQQS</sequence>